<dbReference type="OrthoDB" id="76293at2759"/>
<evidence type="ECO:0000313" key="2">
    <source>
        <dbReference type="EMBL" id="TFY74352.1"/>
    </source>
</evidence>
<dbReference type="Proteomes" id="UP000298061">
    <property type="component" value="Unassembled WGS sequence"/>
</dbReference>
<gene>
    <name evidence="2" type="ORF">EWM64_g9662</name>
</gene>
<keyword evidence="3" id="KW-1185">Reference proteome</keyword>
<evidence type="ECO:0000313" key="3">
    <source>
        <dbReference type="Proteomes" id="UP000298061"/>
    </source>
</evidence>
<sequence>MYPRVLSHAVVVLLALTAMLAAIFAMREPFDVLQQKRMFILSSENVHVLCFPADCAEAEVRQITSHEQYLRIGTADSAPGLDNLVERVAAEFGTPDACPIPEVMHDWNGNWDIIYPFSSFMSPYKIALPSDPAYVSPFAPGGTQAFTVEAVNDVVDVWAGTRSLTIKVTHPDVIWTGKSIAFDAHVLKWTLDNSPPDEHMRHHINEGSFDSVDTWSLDLVVHIPDDAPNAVLKVNCMGVRENECGLGR</sequence>
<proteinExistence type="predicted"/>
<evidence type="ECO:0000256" key="1">
    <source>
        <dbReference type="SAM" id="SignalP"/>
    </source>
</evidence>
<dbReference type="EMBL" id="SFCI01002137">
    <property type="protein sequence ID" value="TFY74352.1"/>
    <property type="molecule type" value="Genomic_DNA"/>
</dbReference>
<protein>
    <submittedName>
        <fullName evidence="2">Uncharacterized protein</fullName>
    </submittedName>
</protein>
<dbReference type="AlphaFoldDB" id="A0A4Y9ZI75"/>
<accession>A0A4Y9ZI75</accession>
<name>A0A4Y9ZI75_9AGAM</name>
<dbReference type="STRING" id="135208.A0A4Y9ZI75"/>
<reference evidence="2 3" key="1">
    <citation type="submission" date="2019-02" db="EMBL/GenBank/DDBJ databases">
        <title>Genome sequencing of the rare red list fungi Hericium alpestre (H. flagellum).</title>
        <authorList>
            <person name="Buettner E."/>
            <person name="Kellner H."/>
        </authorList>
    </citation>
    <scope>NUCLEOTIDE SEQUENCE [LARGE SCALE GENOMIC DNA]</scope>
    <source>
        <strain evidence="2 3">DSM 108284</strain>
    </source>
</reference>
<feature type="chain" id="PRO_5021258613" evidence="1">
    <location>
        <begin position="26"/>
        <end position="248"/>
    </location>
</feature>
<feature type="signal peptide" evidence="1">
    <location>
        <begin position="1"/>
        <end position="25"/>
    </location>
</feature>
<organism evidence="2 3">
    <name type="scientific">Hericium alpestre</name>
    <dbReference type="NCBI Taxonomy" id="135208"/>
    <lineage>
        <taxon>Eukaryota</taxon>
        <taxon>Fungi</taxon>
        <taxon>Dikarya</taxon>
        <taxon>Basidiomycota</taxon>
        <taxon>Agaricomycotina</taxon>
        <taxon>Agaricomycetes</taxon>
        <taxon>Russulales</taxon>
        <taxon>Hericiaceae</taxon>
        <taxon>Hericium</taxon>
    </lineage>
</organism>
<keyword evidence="1" id="KW-0732">Signal</keyword>
<comment type="caution">
    <text evidence="2">The sequence shown here is derived from an EMBL/GenBank/DDBJ whole genome shotgun (WGS) entry which is preliminary data.</text>
</comment>